<comment type="caution">
    <text evidence="1">The sequence shown here is derived from an EMBL/GenBank/DDBJ whole genome shotgun (WGS) entry which is preliminary data.</text>
</comment>
<organism evidence="1 2">
    <name type="scientific">Pleurodeles waltl</name>
    <name type="common">Iberian ribbed newt</name>
    <dbReference type="NCBI Taxonomy" id="8319"/>
    <lineage>
        <taxon>Eukaryota</taxon>
        <taxon>Metazoa</taxon>
        <taxon>Chordata</taxon>
        <taxon>Craniata</taxon>
        <taxon>Vertebrata</taxon>
        <taxon>Euteleostomi</taxon>
        <taxon>Amphibia</taxon>
        <taxon>Batrachia</taxon>
        <taxon>Caudata</taxon>
        <taxon>Salamandroidea</taxon>
        <taxon>Salamandridae</taxon>
        <taxon>Pleurodelinae</taxon>
        <taxon>Pleurodeles</taxon>
    </lineage>
</organism>
<protein>
    <submittedName>
        <fullName evidence="1">Uncharacterized protein</fullName>
    </submittedName>
</protein>
<dbReference type="Proteomes" id="UP001066276">
    <property type="component" value="Chromosome 2_1"/>
</dbReference>
<dbReference type="EMBL" id="JANPWB010000003">
    <property type="protein sequence ID" value="KAJ1198093.1"/>
    <property type="molecule type" value="Genomic_DNA"/>
</dbReference>
<evidence type="ECO:0000313" key="1">
    <source>
        <dbReference type="EMBL" id="KAJ1198093.1"/>
    </source>
</evidence>
<proteinExistence type="predicted"/>
<sequence>MGRGKLLFYNRIENDTKDNDDTTRLINLYNRGSRMDSVGFTSGSFFYVYGRTQQYRPFSCLIGRYTSECVFVSGLPRPSIVRKLGGAWDAREQNFQFQQVDSSEKLLIGQLTPGHSWK</sequence>
<keyword evidence="2" id="KW-1185">Reference proteome</keyword>
<evidence type="ECO:0000313" key="2">
    <source>
        <dbReference type="Proteomes" id="UP001066276"/>
    </source>
</evidence>
<dbReference type="AlphaFoldDB" id="A0AAV7V944"/>
<accession>A0AAV7V944</accession>
<gene>
    <name evidence="1" type="ORF">NDU88_001937</name>
</gene>
<reference evidence="1" key="1">
    <citation type="journal article" date="2022" name="bioRxiv">
        <title>Sequencing and chromosome-scale assembly of the giantPleurodeles waltlgenome.</title>
        <authorList>
            <person name="Brown T."/>
            <person name="Elewa A."/>
            <person name="Iarovenko S."/>
            <person name="Subramanian E."/>
            <person name="Araus A.J."/>
            <person name="Petzold A."/>
            <person name="Susuki M."/>
            <person name="Suzuki K.-i.T."/>
            <person name="Hayashi T."/>
            <person name="Toyoda A."/>
            <person name="Oliveira C."/>
            <person name="Osipova E."/>
            <person name="Leigh N.D."/>
            <person name="Simon A."/>
            <person name="Yun M.H."/>
        </authorList>
    </citation>
    <scope>NUCLEOTIDE SEQUENCE</scope>
    <source>
        <strain evidence="1">20211129_DDA</strain>
        <tissue evidence="1">Liver</tissue>
    </source>
</reference>
<name>A0AAV7V944_PLEWA</name>